<keyword evidence="2" id="KW-1185">Reference proteome</keyword>
<dbReference type="Proteomes" id="UP001140234">
    <property type="component" value="Unassembled WGS sequence"/>
</dbReference>
<reference evidence="1" key="1">
    <citation type="submission" date="2022-07" db="EMBL/GenBank/DDBJ databases">
        <title>Phylogenomic reconstructions and comparative analyses of Kickxellomycotina fungi.</title>
        <authorList>
            <person name="Reynolds N.K."/>
            <person name="Stajich J.E."/>
            <person name="Barry K."/>
            <person name="Grigoriev I.V."/>
            <person name="Crous P."/>
            <person name="Smith M.E."/>
        </authorList>
    </citation>
    <scope>NUCLEOTIDE SEQUENCE</scope>
    <source>
        <strain evidence="1">CBS 109366</strain>
    </source>
</reference>
<gene>
    <name evidence="1" type="primary">YVH1</name>
    <name evidence="1" type="ORF">IWQ57_003575</name>
</gene>
<dbReference type="EMBL" id="JANBUJ010001197">
    <property type="protein sequence ID" value="KAJ2768348.1"/>
    <property type="molecule type" value="Genomic_DNA"/>
</dbReference>
<proteinExistence type="predicted"/>
<name>A0ACC1JVX7_9FUNG</name>
<protein>
    <submittedName>
        <fullName evidence="1">Tyrosine protein phosphatase yvh1</fullName>
    </submittedName>
</protein>
<sequence>MADNCRRFVLQHTMDPVADGLYVGSAMAEGDEPLLREAGITHILSVASHYVASYPTRFTYKLVSIDDLPEENIIQHFPECNRFIGAALAGGGRVLVHCLAGQSRSAAVAAAFLMQRDRLDAEQALKVLKGRRPQIHPNAGFIEQLQLYRDLDYDVSTEKALYRWFLIGRSADYFRTHGAVGAVTVAARPAAQGRHAVRCRKCRCPLVDAPNIVDHRAGAGQAEFSFKKRDGSGTSTPHAFPQNHACSSLFVEPMEWMDSVGDGVVEGPIHCPKCRAKLGAYNWAGAQCSCGKWITPSFQIHRSKVDEVRHQLLSPPPPPPPLV</sequence>
<comment type="caution">
    <text evidence="1">The sequence shown here is derived from an EMBL/GenBank/DDBJ whole genome shotgun (WGS) entry which is preliminary data.</text>
</comment>
<evidence type="ECO:0000313" key="2">
    <source>
        <dbReference type="Proteomes" id="UP001140234"/>
    </source>
</evidence>
<accession>A0ACC1JVX7</accession>
<organism evidence="1 2">
    <name type="scientific">Coemansia nantahalensis</name>
    <dbReference type="NCBI Taxonomy" id="2789366"/>
    <lineage>
        <taxon>Eukaryota</taxon>
        <taxon>Fungi</taxon>
        <taxon>Fungi incertae sedis</taxon>
        <taxon>Zoopagomycota</taxon>
        <taxon>Kickxellomycotina</taxon>
        <taxon>Kickxellomycetes</taxon>
        <taxon>Kickxellales</taxon>
        <taxon>Kickxellaceae</taxon>
        <taxon>Coemansia</taxon>
    </lineage>
</organism>
<evidence type="ECO:0000313" key="1">
    <source>
        <dbReference type="EMBL" id="KAJ2768348.1"/>
    </source>
</evidence>